<organism evidence="2 3">
    <name type="scientific">Fusarium avenaceum</name>
    <dbReference type="NCBI Taxonomy" id="40199"/>
    <lineage>
        <taxon>Eukaryota</taxon>
        <taxon>Fungi</taxon>
        <taxon>Dikarya</taxon>
        <taxon>Ascomycota</taxon>
        <taxon>Pezizomycotina</taxon>
        <taxon>Sordariomycetes</taxon>
        <taxon>Hypocreomycetidae</taxon>
        <taxon>Hypocreales</taxon>
        <taxon>Nectriaceae</taxon>
        <taxon>Fusarium</taxon>
        <taxon>Fusarium tricinctum species complex</taxon>
    </lineage>
</organism>
<feature type="compositionally biased region" description="Basic and acidic residues" evidence="1">
    <location>
        <begin position="768"/>
        <end position="777"/>
    </location>
</feature>
<comment type="caution">
    <text evidence="2">The sequence shown here is derived from an EMBL/GenBank/DDBJ whole genome shotgun (WGS) entry which is preliminary data.</text>
</comment>
<gene>
    <name evidence="2" type="ORF">KAF25_000546</name>
</gene>
<accession>A0A9P7H045</accession>
<feature type="compositionally biased region" description="Polar residues" evidence="1">
    <location>
        <begin position="1203"/>
        <end position="1219"/>
    </location>
</feature>
<feature type="compositionally biased region" description="Basic and acidic residues" evidence="1">
    <location>
        <begin position="1057"/>
        <end position="1077"/>
    </location>
</feature>
<evidence type="ECO:0000313" key="2">
    <source>
        <dbReference type="EMBL" id="KAG5659344.1"/>
    </source>
</evidence>
<evidence type="ECO:0000313" key="3">
    <source>
        <dbReference type="Proteomes" id="UP000782241"/>
    </source>
</evidence>
<feature type="region of interest" description="Disordered" evidence="1">
    <location>
        <begin position="1260"/>
        <end position="1279"/>
    </location>
</feature>
<feature type="compositionally biased region" description="Low complexity" evidence="1">
    <location>
        <begin position="1181"/>
        <end position="1191"/>
    </location>
</feature>
<protein>
    <submittedName>
        <fullName evidence="2">Uncharacterized protein</fullName>
    </submittedName>
</protein>
<feature type="region of interest" description="Disordered" evidence="1">
    <location>
        <begin position="670"/>
        <end position="777"/>
    </location>
</feature>
<feature type="compositionally biased region" description="Basic and acidic residues" evidence="1">
    <location>
        <begin position="941"/>
        <end position="951"/>
    </location>
</feature>
<feature type="region of interest" description="Disordered" evidence="1">
    <location>
        <begin position="1369"/>
        <end position="1465"/>
    </location>
</feature>
<keyword evidence="3" id="KW-1185">Reference proteome</keyword>
<feature type="region of interest" description="Disordered" evidence="1">
    <location>
        <begin position="904"/>
        <end position="1028"/>
    </location>
</feature>
<feature type="region of interest" description="Disordered" evidence="1">
    <location>
        <begin position="1057"/>
        <end position="1089"/>
    </location>
</feature>
<feature type="compositionally biased region" description="Basic and acidic residues" evidence="1">
    <location>
        <begin position="1402"/>
        <end position="1414"/>
    </location>
</feature>
<proteinExistence type="predicted"/>
<feature type="region of interest" description="Disordered" evidence="1">
    <location>
        <begin position="464"/>
        <end position="547"/>
    </location>
</feature>
<reference evidence="2" key="1">
    <citation type="submission" date="2021-04" db="EMBL/GenBank/DDBJ databases">
        <title>Draft genome of Fusarium avenaceum strain F156N33, isolated from an atmospheric sample in Virginia.</title>
        <authorList>
            <person name="Yang S."/>
            <person name="Vinatzer B.A."/>
            <person name="Coleman J."/>
        </authorList>
    </citation>
    <scope>NUCLEOTIDE SEQUENCE</scope>
    <source>
        <strain evidence="2">F156N33</strain>
    </source>
</reference>
<feature type="compositionally biased region" description="Polar residues" evidence="1">
    <location>
        <begin position="972"/>
        <end position="998"/>
    </location>
</feature>
<feature type="compositionally biased region" description="Basic and acidic residues" evidence="1">
    <location>
        <begin position="686"/>
        <end position="701"/>
    </location>
</feature>
<name>A0A9P7H045_9HYPO</name>
<evidence type="ECO:0000256" key="1">
    <source>
        <dbReference type="SAM" id="MobiDB-lite"/>
    </source>
</evidence>
<feature type="region of interest" description="Disordered" evidence="1">
    <location>
        <begin position="1288"/>
        <end position="1312"/>
    </location>
</feature>
<dbReference type="EMBL" id="JAGPUO010000012">
    <property type="protein sequence ID" value="KAG5659344.1"/>
    <property type="molecule type" value="Genomic_DNA"/>
</dbReference>
<sequence length="1465" mass="164752">MPPYAAELETWWSGSGLEALTHLVNDDSDELNPRQCGFAQQLQTRLLTFDNDRAIQTQVQKAWPAIRAARGVDYDANTRKYAKYIASTIFRKPTDGGIDFNRVMDGLGYLDAMEIRRLRLLAATRKAMETGTPSEASAQVVEELDRTATANFRHLHAGFRTCVLVQELNKDADQRKELPQIMALLNALVPPVVFLEDEDDVDPTPHSPGLRDSVRFSIFEHLMSEDSFSPNRREIIEMKLRCWCDVPGYPRTRDALLRYTEEFKKLENVCLKVMNELECRSMATVSYQTISADSSILSGAEASHHSSLLASSLQDESNILTPNTSIDTQQPTTPWVPVAFHPLLKGMPGREISPASTDGAMFARDFSAPPVLSYPDNLSKTEFFQHPFARKLNMSIMEQYDPDTDDEAKEDVPPVPPLPHIPERLKAHLTPNVLNKIKKKMRYQPDKADGLTLDGVPFQSLDQYMGASTTRKSKDKRQRPMLNRNISEANVVTGVGHRHLHSEDSGYEIPTISSSLPESPKWPPRHGQSGRGPDAVLTNPGAEHDPNLKCQLMEPRLSPMEYCRMYLVEKALSERENRQCELPKPEQKWYWTQYHKKFLIVPRIPKNIQRGLVSRAIEPITSPNVVDSDGESVSTLTPEVDYNGLMRLSLHLGNEPVLLPCFTELPRPNVRESKLLEPPDSEEESREDRDADVPGERDFVLSRRVKGPAGGEVDDWRPMSEYEQDEQDSTLNKDLSFDKRKSLVEPGQEPEQGSQTPCKSVGAEVPPEDLHRTDGRSDDCGNLSLSRKLSRVCTKDLSVLDFATPRSKGNTVVNTPLSSTTMHGRSPLARFPIAVQPTHRLTPGTLTKRVVGESGGQFLSEDTRQARLIPSPSSQLHQGLTADLWDTDTESIISELQPEPLNISRRRPRASTDDDRRCSRMFDGLSSNIPSTLEKLGTHFPAEREGGSKAEADDDDCTFTEGDRTPRGLGYQLQSHTRTTPGSGGLQRSASTIITPTQSKRRLQPKASFSLENTEHSGFTPEHAREDFSKKTFSTSGMMLNLQDTQTRLKYPLREPEEMHLSRSLDDATPRARRLPDIPKPSQYQPSFTPRDWMRSVTATPRRANIMSRDERSIGSAYCTQASFQRSSIVDEGEIQLYPSTVMRDFTQSHQLDKQRPRATLTPSSTHRFSKQRFDRSTRASSPPLSSPPLSGDRTDMAIRRTPSPTELHSTAVPQTPSSAIGGLFRKRVRSEYHPPATPRTPASPRLAWRPFDGDDDEPELPYLSPWTSGHAEGKREKEKRAAYFREKVEREIQGRQSPKSSARGESFSTINRDCTSRNRSVLENRLSKESLVTWTNFIEDAPEPLFSSPLPPVPPLPSESHLNLTLKRLPRNRTPSRAVSGFEPSSAGTFRAKKPQGLKVDTQRLRKANRDGARTPSRSATMTPVSASSFRTAFRVEERHMSFGREAEEPQSRERDDEVVSRRK</sequence>
<feature type="region of interest" description="Disordered" evidence="1">
    <location>
        <begin position="1148"/>
        <end position="1255"/>
    </location>
</feature>
<feature type="compositionally biased region" description="Basic and acidic residues" evidence="1">
    <location>
        <begin position="910"/>
        <end position="920"/>
    </location>
</feature>
<feature type="compositionally biased region" description="Polar residues" evidence="1">
    <location>
        <begin position="1417"/>
        <end position="1432"/>
    </location>
</feature>
<feature type="compositionally biased region" description="Basic and acidic residues" evidence="1">
    <location>
        <begin position="1435"/>
        <end position="1465"/>
    </location>
</feature>
<dbReference type="Proteomes" id="UP000782241">
    <property type="component" value="Unassembled WGS sequence"/>
</dbReference>